<dbReference type="Proteomes" id="UP000887563">
    <property type="component" value="Unplaced"/>
</dbReference>
<reference evidence="3" key="1">
    <citation type="submission" date="2022-11" db="UniProtKB">
        <authorList>
            <consortium name="WormBaseParasite"/>
        </authorList>
    </citation>
    <scope>IDENTIFICATION</scope>
</reference>
<protein>
    <submittedName>
        <fullName evidence="3">Candidate secreted effector</fullName>
    </submittedName>
</protein>
<evidence type="ECO:0000256" key="1">
    <source>
        <dbReference type="SAM" id="Phobius"/>
    </source>
</evidence>
<dbReference type="WBParaSite" id="Minc3s00960g19314">
    <property type="protein sequence ID" value="Minc3s00960g19314"/>
    <property type="gene ID" value="Minc3s00960g19314"/>
</dbReference>
<evidence type="ECO:0000313" key="2">
    <source>
        <dbReference type="Proteomes" id="UP000887563"/>
    </source>
</evidence>
<keyword evidence="1" id="KW-1133">Transmembrane helix</keyword>
<sequence length="59" mass="6667">MLMKGIEEKLPFSVPTSIGVILKLLCWALLILLLLLQFTSRQIQHSANKILKGLVKAFF</sequence>
<dbReference type="AlphaFoldDB" id="A0A914LZF2"/>
<keyword evidence="1" id="KW-0812">Transmembrane</keyword>
<keyword evidence="1" id="KW-0472">Membrane</keyword>
<keyword evidence="2" id="KW-1185">Reference proteome</keyword>
<evidence type="ECO:0000313" key="3">
    <source>
        <dbReference type="WBParaSite" id="Minc3s00960g19314"/>
    </source>
</evidence>
<name>A0A914LZF2_MELIC</name>
<proteinExistence type="predicted"/>
<feature type="transmembrane region" description="Helical" evidence="1">
    <location>
        <begin position="12"/>
        <end position="36"/>
    </location>
</feature>
<organism evidence="2 3">
    <name type="scientific">Meloidogyne incognita</name>
    <name type="common">Southern root-knot nematode worm</name>
    <name type="synonym">Oxyuris incognita</name>
    <dbReference type="NCBI Taxonomy" id="6306"/>
    <lineage>
        <taxon>Eukaryota</taxon>
        <taxon>Metazoa</taxon>
        <taxon>Ecdysozoa</taxon>
        <taxon>Nematoda</taxon>
        <taxon>Chromadorea</taxon>
        <taxon>Rhabditida</taxon>
        <taxon>Tylenchina</taxon>
        <taxon>Tylenchomorpha</taxon>
        <taxon>Tylenchoidea</taxon>
        <taxon>Meloidogynidae</taxon>
        <taxon>Meloidogyninae</taxon>
        <taxon>Meloidogyne</taxon>
        <taxon>Meloidogyne incognita group</taxon>
    </lineage>
</organism>
<accession>A0A914LZF2</accession>